<evidence type="ECO:0000256" key="3">
    <source>
        <dbReference type="ARBA" id="ARBA00022448"/>
    </source>
</evidence>
<feature type="transmembrane region" description="Helical" evidence="8">
    <location>
        <begin position="351"/>
        <end position="372"/>
    </location>
</feature>
<dbReference type="CDD" id="cd17417">
    <property type="entry name" value="MFS_NPF5"/>
    <property type="match status" value="1"/>
</dbReference>
<comment type="similarity">
    <text evidence="2">Belongs to the major facilitator superfamily. Proton-dependent oligopeptide transporter (POT/PTR) (TC 2.A.17) family.</text>
</comment>
<evidence type="ECO:0000256" key="6">
    <source>
        <dbReference type="ARBA" id="ARBA00022989"/>
    </source>
</evidence>
<dbReference type="InterPro" id="IPR018456">
    <property type="entry name" value="PTR2_symporter_CS"/>
</dbReference>
<feature type="transmembrane region" description="Helical" evidence="8">
    <location>
        <begin position="430"/>
        <end position="450"/>
    </location>
</feature>
<keyword evidence="6 8" id="KW-1133">Transmembrane helix</keyword>
<accession>A0A4Y7J210</accession>
<feature type="transmembrane region" description="Helical" evidence="8">
    <location>
        <begin position="392"/>
        <end position="409"/>
    </location>
</feature>
<feature type="transmembrane region" description="Helical" evidence="8">
    <location>
        <begin position="470"/>
        <end position="492"/>
    </location>
</feature>
<keyword evidence="4" id="KW-0597">Phosphoprotein</keyword>
<keyword evidence="7 8" id="KW-0472">Membrane</keyword>
<dbReference type="PANTHER" id="PTHR11654">
    <property type="entry name" value="OLIGOPEPTIDE TRANSPORTER-RELATED"/>
    <property type="match status" value="1"/>
</dbReference>
<dbReference type="PROSITE" id="PS01022">
    <property type="entry name" value="PTR2_1"/>
    <property type="match status" value="1"/>
</dbReference>
<dbReference type="SUPFAM" id="SSF103473">
    <property type="entry name" value="MFS general substrate transporter"/>
    <property type="match status" value="1"/>
</dbReference>
<evidence type="ECO:0000313" key="10">
    <source>
        <dbReference type="Proteomes" id="UP000316621"/>
    </source>
</evidence>
<dbReference type="InterPro" id="IPR036259">
    <property type="entry name" value="MFS_trans_sf"/>
</dbReference>
<dbReference type="Gramene" id="RZC54072">
    <property type="protein sequence ID" value="RZC54072"/>
    <property type="gene ID" value="C5167_012929"/>
</dbReference>
<dbReference type="EMBL" id="CM010717">
    <property type="protein sequence ID" value="RZC54072.1"/>
    <property type="molecule type" value="Genomic_DNA"/>
</dbReference>
<feature type="transmembrane region" description="Helical" evidence="8">
    <location>
        <begin position="558"/>
        <end position="577"/>
    </location>
</feature>
<evidence type="ECO:0000256" key="2">
    <source>
        <dbReference type="ARBA" id="ARBA00005982"/>
    </source>
</evidence>
<sequence length="590" mass="65531">MAVSFAGNDDENEPLMNITSSSNYLTYNDSDTIEGVVDYRGAKVLSFGSKIGGWKSAFPIIGAEFGETIAYYGVASNLISYLTGPLGMSTVAAVANINAWCGMVWMLPLVGAFVADSYLGRYRTIFYSSVIYVLGLGFLTLSAVLNSLISPTKDDAVNGTSSASPPPYLILFFFLSLYLIAIAKAGFKPCAEAFGADQFDERNPEERSSKSSFFNWWYFGLCVGSSISHLVLTYIQDNISWVLGFAIPCICMLLGLLVFVRGMKTYRFSTDDNKENPILRIARVYVASARNWRATSPSTEVEESTRVGADQFKFLDKALIEIPNSDQLGSNQHGTSCSVEQVEDAKIVLRLVPIWIICLVYAMVSAQCSTFFTKQASTVNRKIGHGIQIPPAALLSVMSLSIIIFIPLYDRYFVPLTRVLTQKENGITMLQRIGCGIFLSTLAMVLAALVERKRLQTVVDFGLTDKPNEIIPMSFAWLVPQYILLGIAEVFAMIGLQEFFYDQVPDDLRSMGLSLYLSIFGIGNFLSSFLIYGIDKFSRGSSQGTWFPDNLNRAHLDYFYWFLAGLSALNLVVYMYISKLYLYKRAATFM</sequence>
<dbReference type="InterPro" id="IPR000109">
    <property type="entry name" value="POT_fam"/>
</dbReference>
<dbReference type="GO" id="GO:0009705">
    <property type="term" value="C:plant-type vacuole membrane"/>
    <property type="evidence" value="ECO:0007669"/>
    <property type="project" value="UniProtKB-ARBA"/>
</dbReference>
<dbReference type="OMA" id="YMYISKL"/>
<dbReference type="InterPro" id="IPR044739">
    <property type="entry name" value="NRT1/PTR"/>
</dbReference>
<evidence type="ECO:0000256" key="1">
    <source>
        <dbReference type="ARBA" id="ARBA00004141"/>
    </source>
</evidence>
<dbReference type="Gene3D" id="1.20.1250.20">
    <property type="entry name" value="MFS general substrate transporter like domains"/>
    <property type="match status" value="1"/>
</dbReference>
<proteinExistence type="inferred from homology"/>
<keyword evidence="5 8" id="KW-0812">Transmembrane</keyword>
<keyword evidence="3" id="KW-0813">Transport</keyword>
<evidence type="ECO:0000256" key="7">
    <source>
        <dbReference type="ARBA" id="ARBA00023136"/>
    </source>
</evidence>
<dbReference type="GO" id="GO:0080054">
    <property type="term" value="F:low-affinity nitrate transmembrane transporter activity"/>
    <property type="evidence" value="ECO:0007669"/>
    <property type="project" value="UniProtKB-ARBA"/>
</dbReference>
<evidence type="ECO:0000313" key="9">
    <source>
        <dbReference type="EMBL" id="RZC54072.1"/>
    </source>
</evidence>
<dbReference type="FunFam" id="1.20.1250.20:FF:000147">
    <property type="entry name" value="Protein NRT1/ PTR family 5.10"/>
    <property type="match status" value="1"/>
</dbReference>
<organism evidence="9 10">
    <name type="scientific">Papaver somniferum</name>
    <name type="common">Opium poppy</name>
    <dbReference type="NCBI Taxonomy" id="3469"/>
    <lineage>
        <taxon>Eukaryota</taxon>
        <taxon>Viridiplantae</taxon>
        <taxon>Streptophyta</taxon>
        <taxon>Embryophyta</taxon>
        <taxon>Tracheophyta</taxon>
        <taxon>Spermatophyta</taxon>
        <taxon>Magnoliopsida</taxon>
        <taxon>Ranunculales</taxon>
        <taxon>Papaveraceae</taxon>
        <taxon>Papaveroideae</taxon>
        <taxon>Papaver</taxon>
    </lineage>
</organism>
<dbReference type="Pfam" id="PF00854">
    <property type="entry name" value="PTR2"/>
    <property type="match status" value="1"/>
</dbReference>
<comment type="subcellular location">
    <subcellularLocation>
        <location evidence="1">Membrane</location>
        <topology evidence="1">Multi-pass membrane protein</topology>
    </subcellularLocation>
</comment>
<name>A0A4Y7J210_PAPSO</name>
<feature type="transmembrane region" description="Helical" evidence="8">
    <location>
        <begin position="241"/>
        <end position="260"/>
    </location>
</feature>
<evidence type="ECO:0000256" key="5">
    <source>
        <dbReference type="ARBA" id="ARBA00022692"/>
    </source>
</evidence>
<feature type="transmembrane region" description="Helical" evidence="8">
    <location>
        <begin position="126"/>
        <end position="148"/>
    </location>
</feature>
<dbReference type="GO" id="GO:0042937">
    <property type="term" value="F:tripeptide transmembrane transporter activity"/>
    <property type="evidence" value="ECO:0007669"/>
    <property type="project" value="InterPro"/>
</dbReference>
<feature type="transmembrane region" description="Helical" evidence="8">
    <location>
        <begin position="216"/>
        <end position="235"/>
    </location>
</feature>
<dbReference type="Proteomes" id="UP000316621">
    <property type="component" value="Chromosome 3"/>
</dbReference>
<keyword evidence="10" id="KW-1185">Reference proteome</keyword>
<feature type="transmembrane region" description="Helical" evidence="8">
    <location>
        <begin position="513"/>
        <end position="534"/>
    </location>
</feature>
<protein>
    <recommendedName>
        <fullName evidence="11">Major facilitator superfamily (MFS) profile domain-containing protein</fullName>
    </recommendedName>
</protein>
<dbReference type="OrthoDB" id="8904098at2759"/>
<feature type="transmembrane region" description="Helical" evidence="8">
    <location>
        <begin position="91"/>
        <end position="114"/>
    </location>
</feature>
<dbReference type="GO" id="GO:0071916">
    <property type="term" value="F:dipeptide transmembrane transporter activity"/>
    <property type="evidence" value="ECO:0007669"/>
    <property type="project" value="InterPro"/>
</dbReference>
<feature type="transmembrane region" description="Helical" evidence="8">
    <location>
        <begin position="168"/>
        <end position="187"/>
    </location>
</feature>
<evidence type="ECO:0008006" key="11">
    <source>
        <dbReference type="Google" id="ProtNLM"/>
    </source>
</evidence>
<dbReference type="AlphaFoldDB" id="A0A4Y7J210"/>
<evidence type="ECO:0000256" key="4">
    <source>
        <dbReference type="ARBA" id="ARBA00022553"/>
    </source>
</evidence>
<reference evidence="9 10" key="1">
    <citation type="journal article" date="2018" name="Science">
        <title>The opium poppy genome and morphinan production.</title>
        <authorList>
            <person name="Guo L."/>
            <person name="Winzer T."/>
            <person name="Yang X."/>
            <person name="Li Y."/>
            <person name="Ning Z."/>
            <person name="He Z."/>
            <person name="Teodor R."/>
            <person name="Lu Y."/>
            <person name="Bowser T.A."/>
            <person name="Graham I.A."/>
            <person name="Ye K."/>
        </authorList>
    </citation>
    <scope>NUCLEOTIDE SEQUENCE [LARGE SCALE GENOMIC DNA]</scope>
    <source>
        <strain evidence="10">cv. HN1</strain>
        <tissue evidence="9">Leaves</tissue>
    </source>
</reference>
<evidence type="ECO:0000256" key="8">
    <source>
        <dbReference type="SAM" id="Phobius"/>
    </source>
</evidence>
<gene>
    <name evidence="9" type="ORF">C5167_012929</name>
</gene>